<evidence type="ECO:0000313" key="2">
    <source>
        <dbReference type="Proteomes" id="UP000475862"/>
    </source>
</evidence>
<dbReference type="EMBL" id="VYZN01001367">
    <property type="protein sequence ID" value="KAE9522338.1"/>
    <property type="molecule type" value="Genomic_DNA"/>
</dbReference>
<gene>
    <name evidence="1" type="ORF">AGLY_017284</name>
</gene>
<evidence type="ECO:0000313" key="1">
    <source>
        <dbReference type="EMBL" id="KAE9522338.1"/>
    </source>
</evidence>
<proteinExistence type="predicted"/>
<name>A0A6G0SW05_APHGL</name>
<protein>
    <submittedName>
        <fullName evidence="1">Uncharacterized protein</fullName>
    </submittedName>
</protein>
<dbReference type="Proteomes" id="UP000475862">
    <property type="component" value="Unassembled WGS sequence"/>
</dbReference>
<keyword evidence="2" id="KW-1185">Reference proteome</keyword>
<dbReference type="AlphaFoldDB" id="A0A6G0SW05"/>
<comment type="caution">
    <text evidence="1">The sequence shown here is derived from an EMBL/GenBank/DDBJ whole genome shotgun (WGS) entry which is preliminary data.</text>
</comment>
<dbReference type="OrthoDB" id="6623841at2759"/>
<organism evidence="1 2">
    <name type="scientific">Aphis glycines</name>
    <name type="common">Soybean aphid</name>
    <dbReference type="NCBI Taxonomy" id="307491"/>
    <lineage>
        <taxon>Eukaryota</taxon>
        <taxon>Metazoa</taxon>
        <taxon>Ecdysozoa</taxon>
        <taxon>Arthropoda</taxon>
        <taxon>Hexapoda</taxon>
        <taxon>Insecta</taxon>
        <taxon>Pterygota</taxon>
        <taxon>Neoptera</taxon>
        <taxon>Paraneoptera</taxon>
        <taxon>Hemiptera</taxon>
        <taxon>Sternorrhyncha</taxon>
        <taxon>Aphidomorpha</taxon>
        <taxon>Aphidoidea</taxon>
        <taxon>Aphididae</taxon>
        <taxon>Aphidini</taxon>
        <taxon>Aphis</taxon>
        <taxon>Aphis</taxon>
    </lineage>
</organism>
<sequence>MPKIINSSARLRNFVKEFGEDIFSCDNAVLFCKVCGIKVSAEKKYNIQQHIARGKHIQQFNIRNQQEKPKSQVLVTDETTDVEERYIANVIIGTLEVDNPGKIFLLNSEVLEKANHSTISKLFDRSIFILWPEGVLHDNILLFNGESRKNFTTPYRINLFKNLAPGIPLPPEPIITRWSTWLNAVNYYCEHFLHIKNVILQLGSDDALAFKHAKQLVENPEIEANLIYIKSNFGFLANEITRLETSGMLLSESVCCIEKVKQQIKQASGKTGETKKLDDVLNKNSGFKILTIISNILSGQKERNFLKI</sequence>
<accession>A0A6G0SW05</accession>
<reference evidence="1 2" key="1">
    <citation type="submission" date="2019-08" db="EMBL/GenBank/DDBJ databases">
        <title>The genome of the soybean aphid Biotype 1, its phylome, world population structure and adaptation to the North American continent.</title>
        <authorList>
            <person name="Giordano R."/>
            <person name="Donthu R.K."/>
            <person name="Hernandez A.G."/>
            <person name="Wright C.L."/>
            <person name="Zimin A.V."/>
        </authorList>
    </citation>
    <scope>NUCLEOTIDE SEQUENCE [LARGE SCALE GENOMIC DNA]</scope>
    <source>
        <tissue evidence="1">Whole aphids</tissue>
    </source>
</reference>